<dbReference type="eggNOG" id="KOG0249">
    <property type="taxonomic scope" value="Eukaryota"/>
</dbReference>
<evidence type="ECO:0000313" key="5">
    <source>
        <dbReference type="EMBL" id="EDO49183.1"/>
    </source>
</evidence>
<dbReference type="PANTHER" id="PTHR12587">
    <property type="entry name" value="LAR INTERACTING PROTEIN LIP -RELATED PROTEIN"/>
    <property type="match status" value="1"/>
</dbReference>
<dbReference type="SUPFAM" id="SSF57997">
    <property type="entry name" value="Tropomyosin"/>
    <property type="match status" value="1"/>
</dbReference>
<dbReference type="PANTHER" id="PTHR12587:SF20">
    <property type="entry name" value="LIPRIN-ALPHA, ISOFORM E"/>
    <property type="match status" value="1"/>
</dbReference>
<feature type="region of interest" description="Disordered" evidence="3">
    <location>
        <begin position="541"/>
        <end position="608"/>
    </location>
</feature>
<proteinExistence type="predicted"/>
<dbReference type="Gene3D" id="1.10.287.1490">
    <property type="match status" value="1"/>
</dbReference>
<sequence length="608" mass="69417">VRERLRQAVERGNSLEGDLDEARDKIKQLEQENEDIRLRNLRRGRQEDGSPSQEVSLPNGDGSQGATMSNGPVMACIEEHEEQLEEMQFLLDKKSKELERITKESKDLKEKVTSLEEELRLSNKQSERLTSQVQRLERDLDEAAAQKSDMEDRIATLEKRYVRMQHEVTGLNDDNERLETELATKETELIQCEEKVRDLQEKLELSEQNLNQLLRKAEALPKIEEELAVRMAALNEAAEKQGTAEEQVTKLKTQLEDLQSELKRAREREKMNEDHNTRLSTTIDKLLTESNERLQAHLKERMNALEEKTAVTQELESMKLQVDDLQKEKEVLARELTRIKDEYELLIHKQGMSKSRELEEREYRSVGEDSSQVSSSVPFREHRGRLCVRENPSQVFTLNEQEWQKMEQENVLKNISLAFDTKGLPVLDEGEFYEDDGDSTEVAGDAQTLASLLQQQIDAINMELHYLQEEHKSTEEKTEELEQTSTSKSALHRLSATEEYLANSTSFPFPPLDPMDTTPIWEYLANSTSFPFPPLDPMDTTPIWVKSSKEGSLNNLNDESPTPPTPSSLASDSTESPKTSIASPVPESLTPTPDTLTAPTNNGIAKQR</sequence>
<dbReference type="HOGENOM" id="CLU_449489_0_0_1"/>
<feature type="coiled-coil region" evidence="2">
    <location>
        <begin position="77"/>
        <end position="342"/>
    </location>
</feature>
<evidence type="ECO:0000256" key="3">
    <source>
        <dbReference type="SAM" id="MobiDB-lite"/>
    </source>
</evidence>
<dbReference type="InterPro" id="IPR057892">
    <property type="entry name" value="LIP-1_CC2"/>
</dbReference>
<dbReference type="EMBL" id="DS469510">
    <property type="protein sequence ID" value="EDO49183.1"/>
    <property type="molecule type" value="Genomic_DNA"/>
</dbReference>
<reference evidence="5 6" key="1">
    <citation type="journal article" date="2007" name="Science">
        <title>Sea anemone genome reveals ancestral eumetazoan gene repertoire and genomic organization.</title>
        <authorList>
            <person name="Putnam N.H."/>
            <person name="Srivastava M."/>
            <person name="Hellsten U."/>
            <person name="Dirks B."/>
            <person name="Chapman J."/>
            <person name="Salamov A."/>
            <person name="Terry A."/>
            <person name="Shapiro H."/>
            <person name="Lindquist E."/>
            <person name="Kapitonov V.V."/>
            <person name="Jurka J."/>
            <person name="Genikhovich G."/>
            <person name="Grigoriev I.V."/>
            <person name="Lucas S.M."/>
            <person name="Steele R.E."/>
            <person name="Finnerty J.R."/>
            <person name="Technau U."/>
            <person name="Martindale M.Q."/>
            <person name="Rokhsar D.S."/>
        </authorList>
    </citation>
    <scope>NUCLEOTIDE SEQUENCE [LARGE SCALE GENOMIC DNA]</scope>
    <source>
        <strain evidence="6">CH2 X CH6</strain>
    </source>
</reference>
<protein>
    <recommendedName>
        <fullName evidence="4">Liprin-alpha CC2 domain-containing protein</fullName>
    </recommendedName>
</protein>
<keyword evidence="1" id="KW-0677">Repeat</keyword>
<feature type="non-terminal residue" evidence="5">
    <location>
        <position position="1"/>
    </location>
</feature>
<evidence type="ECO:0000313" key="6">
    <source>
        <dbReference type="Proteomes" id="UP000001593"/>
    </source>
</evidence>
<accession>A7RH89</accession>
<evidence type="ECO:0000256" key="1">
    <source>
        <dbReference type="ARBA" id="ARBA00022737"/>
    </source>
</evidence>
<feature type="region of interest" description="Disordered" evidence="3">
    <location>
        <begin position="32"/>
        <end position="72"/>
    </location>
</feature>
<gene>
    <name evidence="5" type="ORF">NEMVEDRAFT_v1g197109</name>
</gene>
<dbReference type="InParanoid" id="A7RH89"/>
<feature type="compositionally biased region" description="Polar residues" evidence="3">
    <location>
        <begin position="550"/>
        <end position="559"/>
    </location>
</feature>
<dbReference type="STRING" id="45351.A7RH89"/>
<dbReference type="OMA" id="IWEYLAN"/>
<keyword evidence="2" id="KW-0175">Coiled coil</keyword>
<name>A7RH89_NEMVE</name>
<dbReference type="InterPro" id="IPR029515">
    <property type="entry name" value="Liprin"/>
</dbReference>
<keyword evidence="6" id="KW-1185">Reference proteome</keyword>
<evidence type="ECO:0000256" key="2">
    <source>
        <dbReference type="SAM" id="Coils"/>
    </source>
</evidence>
<feature type="compositionally biased region" description="Basic and acidic residues" evidence="3">
    <location>
        <begin position="32"/>
        <end position="48"/>
    </location>
</feature>
<dbReference type="AlphaFoldDB" id="A7RH89"/>
<dbReference type="Proteomes" id="UP000001593">
    <property type="component" value="Unassembled WGS sequence"/>
</dbReference>
<dbReference type="Pfam" id="PF25526">
    <property type="entry name" value="LIP-1"/>
    <property type="match status" value="1"/>
</dbReference>
<evidence type="ECO:0000259" key="4">
    <source>
        <dbReference type="Pfam" id="PF25526"/>
    </source>
</evidence>
<feature type="domain" description="Liprin-alpha CC2" evidence="4">
    <location>
        <begin position="82"/>
        <end position="329"/>
    </location>
</feature>
<dbReference type="PhylomeDB" id="A7RH89"/>
<feature type="region of interest" description="Disordered" evidence="3">
    <location>
        <begin position="470"/>
        <end position="490"/>
    </location>
</feature>
<organism evidence="5 6">
    <name type="scientific">Nematostella vectensis</name>
    <name type="common">Starlet sea anemone</name>
    <dbReference type="NCBI Taxonomy" id="45351"/>
    <lineage>
        <taxon>Eukaryota</taxon>
        <taxon>Metazoa</taxon>
        <taxon>Cnidaria</taxon>
        <taxon>Anthozoa</taxon>
        <taxon>Hexacorallia</taxon>
        <taxon>Actiniaria</taxon>
        <taxon>Edwardsiidae</taxon>
        <taxon>Nematostella</taxon>
    </lineage>
</organism>
<feature type="compositionally biased region" description="Low complexity" evidence="3">
    <location>
        <begin position="589"/>
        <end position="600"/>
    </location>
</feature>